<dbReference type="RefSeq" id="WP_211423654.1">
    <property type="nucleotide sequence ID" value="NZ_CP072643.1"/>
</dbReference>
<protein>
    <submittedName>
        <fullName evidence="1">Uncharacterized protein</fullName>
    </submittedName>
</protein>
<keyword evidence="2" id="KW-1185">Reference proteome</keyword>
<evidence type="ECO:0000313" key="2">
    <source>
        <dbReference type="Proteomes" id="UP000677668"/>
    </source>
</evidence>
<dbReference type="EMBL" id="CP072643">
    <property type="protein sequence ID" value="QUV95431.1"/>
    <property type="molecule type" value="Genomic_DNA"/>
</dbReference>
<name>A0ABX8B8M2_9BACT</name>
<gene>
    <name evidence="1" type="ORF">J8C05_11330</name>
</gene>
<proteinExistence type="predicted"/>
<evidence type="ECO:0000313" key="1">
    <source>
        <dbReference type="EMBL" id="QUV95431.1"/>
    </source>
</evidence>
<dbReference type="Proteomes" id="UP000677668">
    <property type="component" value="Chromosome 2"/>
</dbReference>
<reference evidence="1 2" key="1">
    <citation type="submission" date="2021-03" db="EMBL/GenBank/DDBJ databases">
        <title>Genomic and phenotypic characterization of Chloracidobacterium isolates provides evidence for multiple species.</title>
        <authorList>
            <person name="Saini M.K."/>
            <person name="Costas A.M.G."/>
            <person name="Tank M."/>
            <person name="Bryant D.A."/>
        </authorList>
    </citation>
    <scope>NUCLEOTIDE SEQUENCE [LARGE SCALE GENOMIC DNA]</scope>
    <source>
        <strain evidence="1 2">N</strain>
    </source>
</reference>
<sequence>MALPLAENEFAHGTLHRQSYIRPGKIFTAHESLFTQVLGQLRPDKLDQVKETVIRIIQQGGTEP</sequence>
<accession>A0ABX8B8M2</accession>
<organism evidence="1 2">
    <name type="scientific">Chloracidobacterium sp. N</name>
    <dbReference type="NCBI Taxonomy" id="2821540"/>
    <lineage>
        <taxon>Bacteria</taxon>
        <taxon>Pseudomonadati</taxon>
        <taxon>Acidobacteriota</taxon>
        <taxon>Terriglobia</taxon>
        <taxon>Terriglobales</taxon>
        <taxon>Acidobacteriaceae</taxon>
        <taxon>Chloracidobacterium</taxon>
        <taxon>Chloracidobacterium aggregatum</taxon>
    </lineage>
</organism>